<accession>A0A6G4X6Y3</accession>
<keyword evidence="2" id="KW-0472">Membrane</keyword>
<gene>
    <name evidence="3" type="ORF">G5C65_34195</name>
</gene>
<comment type="caution">
    <text evidence="3">The sequence shown here is derived from an EMBL/GenBank/DDBJ whole genome shotgun (WGS) entry which is preliminary data.</text>
</comment>
<name>A0A6G4X6Y3_9ACTN</name>
<feature type="transmembrane region" description="Helical" evidence="2">
    <location>
        <begin position="74"/>
        <end position="91"/>
    </location>
</feature>
<dbReference type="NCBIfam" id="NF008527">
    <property type="entry name" value="PRK11463.1-1"/>
    <property type="match status" value="1"/>
</dbReference>
<feature type="compositionally biased region" description="Basic and acidic residues" evidence="1">
    <location>
        <begin position="213"/>
        <end position="223"/>
    </location>
</feature>
<keyword evidence="4" id="KW-1185">Reference proteome</keyword>
<dbReference type="PANTHER" id="PTHR35335">
    <property type="entry name" value="UPF0716 PROTEIN FXSA"/>
    <property type="match status" value="1"/>
</dbReference>
<evidence type="ECO:0000313" key="4">
    <source>
        <dbReference type="Proteomes" id="UP000477722"/>
    </source>
</evidence>
<dbReference type="EMBL" id="JAAKZZ010000684">
    <property type="protein sequence ID" value="NGO73296.1"/>
    <property type="molecule type" value="Genomic_DNA"/>
</dbReference>
<reference evidence="3 4" key="1">
    <citation type="submission" date="2020-02" db="EMBL/GenBank/DDBJ databases">
        <title>Whole-genome analyses of novel actinobacteria.</title>
        <authorList>
            <person name="Sahin N."/>
            <person name="Tatar D."/>
        </authorList>
    </citation>
    <scope>NUCLEOTIDE SEQUENCE [LARGE SCALE GENOMIC DNA]</scope>
    <source>
        <strain evidence="3 4">SB3404</strain>
    </source>
</reference>
<dbReference type="AlphaFoldDB" id="A0A6G4X6Y3"/>
<dbReference type="Pfam" id="PF04186">
    <property type="entry name" value="FxsA"/>
    <property type="match status" value="1"/>
</dbReference>
<dbReference type="InterPro" id="IPR007313">
    <property type="entry name" value="FxsA"/>
</dbReference>
<dbReference type="PANTHER" id="PTHR35335:SF1">
    <property type="entry name" value="UPF0716 PROTEIN FXSA"/>
    <property type="match status" value="1"/>
</dbReference>
<protein>
    <submittedName>
        <fullName evidence="3">FxsA family protein</fullName>
    </submittedName>
</protein>
<feature type="compositionally biased region" description="Basic and acidic residues" evidence="1">
    <location>
        <begin position="194"/>
        <end position="206"/>
    </location>
</feature>
<feature type="compositionally biased region" description="Gly residues" evidence="1">
    <location>
        <begin position="15"/>
        <end position="37"/>
    </location>
</feature>
<feature type="region of interest" description="Disordered" evidence="1">
    <location>
        <begin position="174"/>
        <end position="223"/>
    </location>
</feature>
<feature type="transmembrane region" description="Helical" evidence="2">
    <location>
        <begin position="48"/>
        <end position="68"/>
    </location>
</feature>
<dbReference type="GO" id="GO:0016020">
    <property type="term" value="C:membrane"/>
    <property type="evidence" value="ECO:0007669"/>
    <property type="project" value="InterPro"/>
</dbReference>
<evidence type="ECO:0000313" key="3">
    <source>
        <dbReference type="EMBL" id="NGO73296.1"/>
    </source>
</evidence>
<keyword evidence="2" id="KW-1133">Transmembrane helix</keyword>
<dbReference type="RefSeq" id="WP_165302952.1">
    <property type="nucleotide sequence ID" value="NZ_JAAKZZ010000684.1"/>
</dbReference>
<keyword evidence="2" id="KW-0812">Transmembrane</keyword>
<evidence type="ECO:0000256" key="1">
    <source>
        <dbReference type="SAM" id="MobiDB-lite"/>
    </source>
</evidence>
<feature type="region of interest" description="Disordered" evidence="1">
    <location>
        <begin position="1"/>
        <end position="42"/>
    </location>
</feature>
<dbReference type="NCBIfam" id="NF008528">
    <property type="entry name" value="PRK11463.1-2"/>
    <property type="match status" value="1"/>
</dbReference>
<proteinExistence type="predicted"/>
<evidence type="ECO:0000256" key="2">
    <source>
        <dbReference type="SAM" id="Phobius"/>
    </source>
</evidence>
<dbReference type="Proteomes" id="UP000477722">
    <property type="component" value="Unassembled WGS sequence"/>
</dbReference>
<sequence>MTTRSPFPYEPPSEGGSGPGSGGRSGGPAGGPAGGPGERPRRSRARTLLPLAVAAWAVLEIWLLTVVAGAAGGFTVLLILVAGFVLGAAAIKRAGRRAWQNLAETVQRAQDQARAGAAPDLDPVDGGKGGNGTAMLGGLLLMIPGLVSDAVALLCLFPPTASLLRRAAQRTAERSAVRHHGPGSLGEAYQQARSAEEQIRIHRPDGKVVPGEVVRDDEPPSQG</sequence>
<organism evidence="3 4">
    <name type="scientific">Streptomyces boncukensis</name>
    <dbReference type="NCBI Taxonomy" id="2711219"/>
    <lineage>
        <taxon>Bacteria</taxon>
        <taxon>Bacillati</taxon>
        <taxon>Actinomycetota</taxon>
        <taxon>Actinomycetes</taxon>
        <taxon>Kitasatosporales</taxon>
        <taxon>Streptomycetaceae</taxon>
        <taxon>Streptomyces</taxon>
    </lineage>
</organism>